<evidence type="ECO:0000256" key="1">
    <source>
        <dbReference type="SAM" id="MobiDB-lite"/>
    </source>
</evidence>
<gene>
    <name evidence="2" type="ORF">At1D1609_05790</name>
</gene>
<accession>A0A2L2L8I1</accession>
<organism evidence="2 3">
    <name type="scientific">Agrobacterium tumefaciens</name>
    <dbReference type="NCBI Taxonomy" id="358"/>
    <lineage>
        <taxon>Bacteria</taxon>
        <taxon>Pseudomonadati</taxon>
        <taxon>Pseudomonadota</taxon>
        <taxon>Alphaproteobacteria</taxon>
        <taxon>Hyphomicrobiales</taxon>
        <taxon>Rhizobiaceae</taxon>
        <taxon>Rhizobium/Agrobacterium group</taxon>
        <taxon>Agrobacterium</taxon>
        <taxon>Agrobacterium tumefaciens complex</taxon>
    </lineage>
</organism>
<evidence type="ECO:0000313" key="2">
    <source>
        <dbReference type="EMBL" id="AVH40631.1"/>
    </source>
</evidence>
<name>A0A2L2L8I1_AGRTU</name>
<proteinExistence type="predicted"/>
<dbReference type="AlphaFoldDB" id="A0A2L2L8I1"/>
<reference evidence="2 3" key="1">
    <citation type="submission" date="2018-02" db="EMBL/GenBank/DDBJ databases">
        <title>Complete genome sequence of Agrobacterium tumefaciens 1D1609.</title>
        <authorList>
            <person name="Cho S.-T."/>
            <person name="Haryono M."/>
            <person name="Chang H.-H."/>
            <person name="Santos M.N."/>
            <person name="Lai E.-M."/>
            <person name="Kuo C.-H."/>
        </authorList>
    </citation>
    <scope>NUCLEOTIDE SEQUENCE [LARGE SCALE GENOMIC DNA]</scope>
    <source>
        <strain evidence="2 3">1D1609</strain>
    </source>
</reference>
<evidence type="ECO:0000313" key="3">
    <source>
        <dbReference type="Proteomes" id="UP000237717"/>
    </source>
</evidence>
<sequence length="221" mass="25367">MTEKPEMEDGFLITDRADEGVSPRYLVEHFVAGEVKGARTFNTNMQVAEALTEWRDTECIGYAMTEEEAMAFHDFIHARLFGWNVAISSNNPRGMCDGRFTSTKIGDRLLREVFLNETHWRDSVAALMAGTDPACLWPEPMRDFIRFCVEHRCPREINEPLSEEGQEKRTRMQGMPPWPEFIHQYDKPATLADMPELPPESDEFKARFGTRTSARASKKEA</sequence>
<dbReference type="EMBL" id="CP026924">
    <property type="protein sequence ID" value="AVH40631.1"/>
    <property type="molecule type" value="Genomic_DNA"/>
</dbReference>
<feature type="region of interest" description="Disordered" evidence="1">
    <location>
        <begin position="161"/>
        <end position="182"/>
    </location>
</feature>
<protein>
    <submittedName>
        <fullName evidence="2">Uncharacterized protein</fullName>
    </submittedName>
</protein>
<feature type="region of interest" description="Disordered" evidence="1">
    <location>
        <begin position="194"/>
        <end position="221"/>
    </location>
</feature>
<dbReference type="Proteomes" id="UP000237717">
    <property type="component" value="Chromosome I"/>
</dbReference>